<comment type="catalytic activity">
    <reaction evidence="11">
        <text>D-alanyl-D-alanine + UDP-N-acetyl-alpha-D-muramoyl-L-alanyl-gamma-D-glutamyl-meso-2,6-diaminopimelate + ATP = UDP-N-acetyl-alpha-D-muramoyl-L-alanyl-gamma-D-glutamyl-meso-2,6-diaminopimeloyl-D-alanyl-D-alanine + ADP + phosphate + H(+)</text>
        <dbReference type="Rhea" id="RHEA:28374"/>
        <dbReference type="ChEBI" id="CHEBI:15378"/>
        <dbReference type="ChEBI" id="CHEBI:30616"/>
        <dbReference type="ChEBI" id="CHEBI:43474"/>
        <dbReference type="ChEBI" id="CHEBI:57822"/>
        <dbReference type="ChEBI" id="CHEBI:61386"/>
        <dbReference type="ChEBI" id="CHEBI:83905"/>
        <dbReference type="ChEBI" id="CHEBI:456216"/>
        <dbReference type="EC" id="6.3.2.10"/>
    </reaction>
</comment>
<evidence type="ECO:0000259" key="12">
    <source>
        <dbReference type="Pfam" id="PF01225"/>
    </source>
</evidence>
<comment type="similarity">
    <text evidence="10">Belongs to the MurCDEF family. MurF subfamily.</text>
</comment>
<dbReference type="GO" id="GO:0071555">
    <property type="term" value="P:cell wall organization"/>
    <property type="evidence" value="ECO:0007669"/>
    <property type="project" value="UniProtKB-KW"/>
</dbReference>
<feature type="domain" description="Mur ligase C-terminal" evidence="13">
    <location>
        <begin position="316"/>
        <end position="443"/>
    </location>
</feature>
<dbReference type="EMBL" id="AP026802">
    <property type="protein sequence ID" value="BDR58472.1"/>
    <property type="molecule type" value="Genomic_DNA"/>
</dbReference>
<dbReference type="PANTHER" id="PTHR43024:SF1">
    <property type="entry name" value="UDP-N-ACETYLMURAMOYL-TRIPEPTIDE--D-ALANYL-D-ALANINE LIGASE"/>
    <property type="match status" value="1"/>
</dbReference>
<dbReference type="InterPro" id="IPR035911">
    <property type="entry name" value="MurE/MurF_N"/>
</dbReference>
<evidence type="ECO:0000256" key="11">
    <source>
        <dbReference type="RuleBase" id="RU004136"/>
    </source>
</evidence>
<keyword evidence="4 10" id="KW-0547">Nucleotide-binding</keyword>
<evidence type="ECO:0000256" key="3">
    <source>
        <dbReference type="ARBA" id="ARBA00022618"/>
    </source>
</evidence>
<comment type="pathway">
    <text evidence="10 11">Cell wall biogenesis; peptidoglycan biosynthesis.</text>
</comment>
<evidence type="ECO:0000256" key="9">
    <source>
        <dbReference type="ARBA" id="ARBA00023316"/>
    </source>
</evidence>
<proteinExistence type="inferred from homology"/>
<keyword evidence="8 10" id="KW-0131">Cell cycle</keyword>
<comment type="subcellular location">
    <subcellularLocation>
        <location evidence="10 11">Cytoplasm</location>
    </subcellularLocation>
</comment>
<dbReference type="InterPro" id="IPR000713">
    <property type="entry name" value="Mur_ligase_N"/>
</dbReference>
<keyword evidence="1 10" id="KW-0963">Cytoplasm</keyword>
<protein>
    <recommendedName>
        <fullName evidence="10 11">UDP-N-acetylmuramoyl-tripeptide--D-alanyl-D-alanine ligase</fullName>
        <ecNumber evidence="10 11">6.3.2.10</ecNumber>
    </recommendedName>
    <alternativeName>
        <fullName evidence="10">D-alanyl-D-alanine-adding enzyme</fullName>
    </alternativeName>
</protein>
<keyword evidence="9 10" id="KW-0961">Cell wall biogenesis/degradation</keyword>
<dbReference type="InterPro" id="IPR005863">
    <property type="entry name" value="UDP-N-AcMur_synth"/>
</dbReference>
<dbReference type="GO" id="GO:0047480">
    <property type="term" value="F:UDP-N-acetylmuramoyl-tripeptide-D-alanyl-D-alanine ligase activity"/>
    <property type="evidence" value="ECO:0007669"/>
    <property type="project" value="UniProtKB-UniRule"/>
</dbReference>
<dbReference type="Gene3D" id="3.40.1390.10">
    <property type="entry name" value="MurE/MurF, N-terminal domain"/>
    <property type="match status" value="1"/>
</dbReference>
<dbReference type="Proteomes" id="UP001321861">
    <property type="component" value="Chromosome"/>
</dbReference>
<dbReference type="SUPFAM" id="SSF53623">
    <property type="entry name" value="MurD-like peptide ligases, catalytic domain"/>
    <property type="match status" value="1"/>
</dbReference>
<dbReference type="Pfam" id="PF08245">
    <property type="entry name" value="Mur_ligase_M"/>
    <property type="match status" value="1"/>
</dbReference>
<evidence type="ECO:0000313" key="16">
    <source>
        <dbReference type="Proteomes" id="UP001321861"/>
    </source>
</evidence>
<dbReference type="InterPro" id="IPR051046">
    <property type="entry name" value="MurCDEF_CellWall_CoF430Synth"/>
</dbReference>
<dbReference type="KEGG" id="xap:XA3_09130"/>
<dbReference type="SUPFAM" id="SSF53244">
    <property type="entry name" value="MurD-like peptide ligases, peptide-binding domain"/>
    <property type="match status" value="1"/>
</dbReference>
<dbReference type="GO" id="GO:0005737">
    <property type="term" value="C:cytoplasm"/>
    <property type="evidence" value="ECO:0007669"/>
    <property type="project" value="UniProtKB-SubCell"/>
</dbReference>
<dbReference type="Gene3D" id="3.90.190.20">
    <property type="entry name" value="Mur ligase, C-terminal domain"/>
    <property type="match status" value="1"/>
</dbReference>
<comment type="function">
    <text evidence="10 11">Involved in cell wall formation. Catalyzes the final step in the synthesis of UDP-N-acetylmuramoyl-pentapeptide, the precursor of murein.</text>
</comment>
<reference evidence="15 16" key="1">
    <citation type="journal article" date="2023" name="Microbiol. Spectr.">
        <title>Symbiosis of Carpenter Bees with Uncharacterized Lactic Acid Bacteria Showing NAD Auxotrophy.</title>
        <authorList>
            <person name="Kawasaki S."/>
            <person name="Ozawa K."/>
            <person name="Mori T."/>
            <person name="Yamamoto A."/>
            <person name="Ito M."/>
            <person name="Ohkuma M."/>
            <person name="Sakamoto M."/>
            <person name="Matsutani M."/>
        </authorList>
    </citation>
    <scope>NUCLEOTIDE SEQUENCE [LARGE SCALE GENOMIC DNA]</scope>
    <source>
        <strain evidence="15 16">XA3</strain>
    </source>
</reference>
<dbReference type="InterPro" id="IPR013221">
    <property type="entry name" value="Mur_ligase_cen"/>
</dbReference>
<dbReference type="HAMAP" id="MF_02019">
    <property type="entry name" value="MurF"/>
    <property type="match status" value="1"/>
</dbReference>
<feature type="domain" description="Mur ligase N-terminal catalytic" evidence="12">
    <location>
        <begin position="25"/>
        <end position="82"/>
    </location>
</feature>
<evidence type="ECO:0000256" key="6">
    <source>
        <dbReference type="ARBA" id="ARBA00022960"/>
    </source>
</evidence>
<keyword evidence="3 10" id="KW-0132">Cell division</keyword>
<evidence type="ECO:0000256" key="5">
    <source>
        <dbReference type="ARBA" id="ARBA00022840"/>
    </source>
</evidence>
<evidence type="ECO:0000313" key="15">
    <source>
        <dbReference type="EMBL" id="BDR58472.1"/>
    </source>
</evidence>
<evidence type="ECO:0000256" key="8">
    <source>
        <dbReference type="ARBA" id="ARBA00023306"/>
    </source>
</evidence>
<keyword evidence="7 10" id="KW-0573">Peptidoglycan synthesis</keyword>
<dbReference type="NCBIfam" id="TIGR01143">
    <property type="entry name" value="murF"/>
    <property type="match status" value="1"/>
</dbReference>
<dbReference type="EC" id="6.3.2.10" evidence="10 11"/>
<dbReference type="SUPFAM" id="SSF63418">
    <property type="entry name" value="MurE/MurF N-terminal domain"/>
    <property type="match status" value="1"/>
</dbReference>
<evidence type="ECO:0000259" key="14">
    <source>
        <dbReference type="Pfam" id="PF08245"/>
    </source>
</evidence>
<name>A0AAU9DCE4_9LACO</name>
<gene>
    <name evidence="10 15" type="primary">murF</name>
    <name evidence="15" type="ORF">XA3_09130</name>
</gene>
<dbReference type="InterPro" id="IPR036565">
    <property type="entry name" value="Mur-like_cat_sf"/>
</dbReference>
<comment type="catalytic activity">
    <reaction evidence="10">
        <text>UDP-N-acetyl-alpha-D-muramoyl-L-alanyl-gamma-D-glutamyl-L-lysine + D-alanyl-D-alanine + ATP = UDP-N-acetyl-alpha-D-muramoyl-L-alanyl-gamma-D-glutamyl-L-lysyl-D-alanyl-D-alanine + ADP + phosphate + H(+)</text>
        <dbReference type="Rhea" id="RHEA:16085"/>
        <dbReference type="ChEBI" id="CHEBI:15378"/>
        <dbReference type="ChEBI" id="CHEBI:30616"/>
        <dbReference type="ChEBI" id="CHEBI:43474"/>
        <dbReference type="ChEBI" id="CHEBI:57822"/>
        <dbReference type="ChEBI" id="CHEBI:70758"/>
        <dbReference type="ChEBI" id="CHEBI:83903"/>
        <dbReference type="ChEBI" id="CHEBI:456216"/>
        <dbReference type="EC" id="6.3.2.10"/>
    </reaction>
</comment>
<evidence type="ECO:0000256" key="10">
    <source>
        <dbReference type="HAMAP-Rule" id="MF_02019"/>
    </source>
</evidence>
<accession>A0AAU9DCE4</accession>
<keyword evidence="2 10" id="KW-0436">Ligase</keyword>
<sequence>MEISLKKVSEILVAPISSASSEVVINHIEFDSRKVTPGALFVPLQGQRDGHEFINAAVQQGAVATLVEKGHSTDKIKVPFVVVDNVLDAILKISSYCLKVINPKVVAITGSNGKTTTKDLVYSILAQKFRVWRTKDNFNNEIGIPYTIISMPQDTQILTIEIGIDGFNQMEELANLVKPDIAIITMIGEAHIEFFKNRNAIALEKLKIAQYLKPEGILLINGDEPLLLKNSSNIKATVKTFGESRRDDIYPFDIKTTIDKSSYHTNLTDNETLTIPLIGKYNIVNSLAAIQVAKHFKMTDEEIKTGLKMLQLTKDRVEWFTGKKGEKILDDAYNSNPTALKVILAVFRDLKIEPNEKKYVVLGDMLELGEESKDFHANIAASLPPNIFDKIYLYGTEISALNDKLKPIYQSRLHYFPIDQFSKLEQALQQEVDDKTYLLIKASHGLHLERLVNSLTNNK</sequence>
<dbReference type="Pfam" id="PF02875">
    <property type="entry name" value="Mur_ligase_C"/>
    <property type="match status" value="1"/>
</dbReference>
<dbReference type="InterPro" id="IPR036615">
    <property type="entry name" value="Mur_ligase_C_dom_sf"/>
</dbReference>
<dbReference type="GO" id="GO:0051301">
    <property type="term" value="P:cell division"/>
    <property type="evidence" value="ECO:0007669"/>
    <property type="project" value="UniProtKB-KW"/>
</dbReference>
<dbReference type="AlphaFoldDB" id="A0AAU9DCE4"/>
<keyword evidence="5 10" id="KW-0067">ATP-binding</keyword>
<dbReference type="GO" id="GO:0005524">
    <property type="term" value="F:ATP binding"/>
    <property type="evidence" value="ECO:0007669"/>
    <property type="project" value="UniProtKB-UniRule"/>
</dbReference>
<dbReference type="Gene3D" id="3.40.1190.10">
    <property type="entry name" value="Mur-like, catalytic domain"/>
    <property type="match status" value="1"/>
</dbReference>
<dbReference type="Pfam" id="PF01225">
    <property type="entry name" value="Mur_ligase"/>
    <property type="match status" value="1"/>
</dbReference>
<evidence type="ECO:0000256" key="2">
    <source>
        <dbReference type="ARBA" id="ARBA00022598"/>
    </source>
</evidence>
<evidence type="ECO:0000256" key="7">
    <source>
        <dbReference type="ARBA" id="ARBA00022984"/>
    </source>
</evidence>
<evidence type="ECO:0000256" key="1">
    <source>
        <dbReference type="ARBA" id="ARBA00022490"/>
    </source>
</evidence>
<keyword evidence="6 10" id="KW-0133">Cell shape</keyword>
<feature type="binding site" evidence="10">
    <location>
        <begin position="110"/>
        <end position="116"/>
    </location>
    <ligand>
        <name>ATP</name>
        <dbReference type="ChEBI" id="CHEBI:30616"/>
    </ligand>
</feature>
<dbReference type="GO" id="GO:0008360">
    <property type="term" value="P:regulation of cell shape"/>
    <property type="evidence" value="ECO:0007669"/>
    <property type="project" value="UniProtKB-KW"/>
</dbReference>
<dbReference type="InterPro" id="IPR004101">
    <property type="entry name" value="Mur_ligase_C"/>
</dbReference>
<dbReference type="RefSeq" id="WP_317636372.1">
    <property type="nucleotide sequence ID" value="NZ_AP026802.1"/>
</dbReference>
<evidence type="ECO:0000256" key="4">
    <source>
        <dbReference type="ARBA" id="ARBA00022741"/>
    </source>
</evidence>
<organism evidence="15 16">
    <name type="scientific">Xylocopilactobacillus apicola</name>
    <dbReference type="NCBI Taxonomy" id="2932184"/>
    <lineage>
        <taxon>Bacteria</taxon>
        <taxon>Bacillati</taxon>
        <taxon>Bacillota</taxon>
        <taxon>Bacilli</taxon>
        <taxon>Lactobacillales</taxon>
        <taxon>Lactobacillaceae</taxon>
        <taxon>Xylocopilactobacillus</taxon>
    </lineage>
</organism>
<evidence type="ECO:0000259" key="13">
    <source>
        <dbReference type="Pfam" id="PF02875"/>
    </source>
</evidence>
<dbReference type="PANTHER" id="PTHR43024">
    <property type="entry name" value="UDP-N-ACETYLMURAMOYL-TRIPEPTIDE--D-ALANYL-D-ALANINE LIGASE"/>
    <property type="match status" value="1"/>
</dbReference>
<keyword evidence="16" id="KW-1185">Reference proteome</keyword>
<feature type="domain" description="Mur ligase central" evidence="14">
    <location>
        <begin position="108"/>
        <end position="293"/>
    </location>
</feature>
<dbReference type="GO" id="GO:0009252">
    <property type="term" value="P:peptidoglycan biosynthetic process"/>
    <property type="evidence" value="ECO:0007669"/>
    <property type="project" value="UniProtKB-UniRule"/>
</dbReference>